<proteinExistence type="predicted"/>
<organism evidence="2 3">
    <name type="scientific">Panacibacter ginsenosidivorans</name>
    <dbReference type="NCBI Taxonomy" id="1813871"/>
    <lineage>
        <taxon>Bacteria</taxon>
        <taxon>Pseudomonadati</taxon>
        <taxon>Bacteroidota</taxon>
        <taxon>Chitinophagia</taxon>
        <taxon>Chitinophagales</taxon>
        <taxon>Chitinophagaceae</taxon>
        <taxon>Panacibacter</taxon>
    </lineage>
</organism>
<keyword evidence="3" id="KW-1185">Reference proteome</keyword>
<evidence type="ECO:0000313" key="2">
    <source>
        <dbReference type="EMBL" id="QEC67990.1"/>
    </source>
</evidence>
<evidence type="ECO:0000259" key="1">
    <source>
        <dbReference type="Pfam" id="PF14905"/>
    </source>
</evidence>
<gene>
    <name evidence="2" type="ORF">FRZ67_12005</name>
</gene>
<reference evidence="2 3" key="1">
    <citation type="journal article" date="2016" name="Int. J. Syst. Evol. Microbiol.">
        <title>Panacibacter ginsenosidivorans gen. nov., sp. nov., with ginsenoside converting activity isolated from soil of a ginseng field.</title>
        <authorList>
            <person name="Siddiqi M.Z."/>
            <person name="Muhammad Shafi S."/>
            <person name="Choi K.D."/>
            <person name="Im W.T."/>
        </authorList>
    </citation>
    <scope>NUCLEOTIDE SEQUENCE [LARGE SCALE GENOMIC DNA]</scope>
    <source>
        <strain evidence="2 3">Gsoil1550</strain>
    </source>
</reference>
<name>A0A5B8V8Z8_9BACT</name>
<dbReference type="InterPro" id="IPR041700">
    <property type="entry name" value="OMP_b-brl_3"/>
</dbReference>
<feature type="domain" description="Outer membrane protein beta-barrel" evidence="1">
    <location>
        <begin position="459"/>
        <end position="914"/>
    </location>
</feature>
<dbReference type="AlphaFoldDB" id="A0A5B8V8Z8"/>
<protein>
    <submittedName>
        <fullName evidence="2">Outer membrane beta-barrel protein</fullName>
    </submittedName>
</protein>
<dbReference type="SUPFAM" id="SSF49464">
    <property type="entry name" value="Carboxypeptidase regulatory domain-like"/>
    <property type="match status" value="1"/>
</dbReference>
<dbReference type="InterPro" id="IPR008969">
    <property type="entry name" value="CarboxyPept-like_regulatory"/>
</dbReference>
<dbReference type="KEGG" id="pgin:FRZ67_12005"/>
<evidence type="ECO:0000313" key="3">
    <source>
        <dbReference type="Proteomes" id="UP000321533"/>
    </source>
</evidence>
<dbReference type="EMBL" id="CP042435">
    <property type="protein sequence ID" value="QEC67990.1"/>
    <property type="molecule type" value="Genomic_DNA"/>
</dbReference>
<dbReference type="OrthoDB" id="606930at2"/>
<dbReference type="RefSeq" id="WP_147189797.1">
    <property type="nucleotide sequence ID" value="NZ_CP042435.1"/>
</dbReference>
<dbReference type="Proteomes" id="UP000321533">
    <property type="component" value="Chromosome"/>
</dbReference>
<dbReference type="Pfam" id="PF14905">
    <property type="entry name" value="OMP_b-brl_3"/>
    <property type="match status" value="1"/>
</dbReference>
<accession>A0A5B8V8Z8</accession>
<sequence>MQKLLYIFFSCFVSLSLFSQKITIQGRVYDSIINKGLAYTTVSLVRQIDSTLVSFSRADSAGNFKMNGVEKGKYLISTSYVGYIAVWKPIEIIGNSNPQDIGDVYMQDLSSAGEVTVNTKRPPVTINNDTLEFNTENFKTQPNAVVEDMLKKMPGVTVETDGTVKVNGQTVKRVLVNGKEFFTGDIKMATKNLPADAVDKVQVFDKQSDQSSFTGVDDGNAEKTINLKLKKDKANALFGKIAAGAGNDKRYDAQTNINKFKGDEQLFLIAMANNTNRQGFSISDVLNFTGEMSRGMRNGGGIVIRTDDDNDNSLPITGLGQNQQGVANTTAGGLNYNNAWNKNKTDLNANYTGSDIHLLTNKQINTQYIAGENSYNRFQTSNSINDNTQHRLNAILDQKIDSSLSLKITSAATWQQTSKQTASTYTSEDLNKIKLNEGYSNSTSNADAFNLVNTALLRKKFKKKGRTLSLNINSTYNHSTSAGTLYSENKFYTDAGSNDSLINQTNSRDAITRNGGANLTYTEPIGKKSLLEFSSFINANIGNSNKQTYDYNTASGKHDVLNTRLSNDFKSNYTYAGGSINFRTNMKKINLTVGSSLQSATLRITDNTHSQNTLQNFTDLLPNAMLQYNISKMKNIRLQYSTSTTQPGIAQLQPVADVSDPLNIIIGNPLLKRQYNHNIMLNFFAADPIERKNLFAFFNFTTSSGNIVQAQIINPNGSRISTYTNANGIYNLMGNINYGFPLKKLKSRIEIGTSTTLGKSVSYINAQRNNISNTSFGPNIAYDFNLEEKLDIRVTARLNFSSSKYSLQQNAGNNYLQQRYGLEMVNYFPGKITVSNEFNYTINSGRFDGFNTSIPLWNVSAAKSLLKNNRGEIKFSIADLLKKNTGISRSSNLGYITDEKYNVLQRYFLLTFTYSLNKSGLHGGPRTVIRTLDN</sequence>
<dbReference type="SUPFAM" id="SSF56935">
    <property type="entry name" value="Porins"/>
    <property type="match status" value="1"/>
</dbReference>